<dbReference type="EMBL" id="JAAALK010000283">
    <property type="protein sequence ID" value="KAG8076597.1"/>
    <property type="molecule type" value="Genomic_DNA"/>
</dbReference>
<dbReference type="Proteomes" id="UP000729402">
    <property type="component" value="Unassembled WGS sequence"/>
</dbReference>
<reference evidence="1" key="2">
    <citation type="submission" date="2021-02" db="EMBL/GenBank/DDBJ databases">
        <authorList>
            <person name="Kimball J.A."/>
            <person name="Haas M.W."/>
            <person name="Macchietto M."/>
            <person name="Kono T."/>
            <person name="Duquette J."/>
            <person name="Shao M."/>
        </authorList>
    </citation>
    <scope>NUCLEOTIDE SEQUENCE</scope>
    <source>
        <tissue evidence="1">Fresh leaf tissue</tissue>
    </source>
</reference>
<protein>
    <submittedName>
        <fullName evidence="1">Uncharacterized protein</fullName>
    </submittedName>
</protein>
<comment type="caution">
    <text evidence="1">The sequence shown here is derived from an EMBL/GenBank/DDBJ whole genome shotgun (WGS) entry which is preliminary data.</text>
</comment>
<dbReference type="AlphaFoldDB" id="A0A8J5T2H7"/>
<reference evidence="1" key="1">
    <citation type="journal article" date="2021" name="bioRxiv">
        <title>Whole Genome Assembly and Annotation of Northern Wild Rice, Zizania palustris L., Supports a Whole Genome Duplication in the Zizania Genus.</title>
        <authorList>
            <person name="Haas M."/>
            <person name="Kono T."/>
            <person name="Macchietto M."/>
            <person name="Millas R."/>
            <person name="McGilp L."/>
            <person name="Shao M."/>
            <person name="Duquette J."/>
            <person name="Hirsch C.N."/>
            <person name="Kimball J."/>
        </authorList>
    </citation>
    <scope>NUCLEOTIDE SEQUENCE</scope>
    <source>
        <tissue evidence="1">Fresh leaf tissue</tissue>
    </source>
</reference>
<sequence>MVRPWSNVFRVVKERRNAAKTAEGVSISTTTRDDDAADLAHRLCKKIIAKEHKFEVLAIEESDCNSTKHEVT</sequence>
<evidence type="ECO:0000313" key="1">
    <source>
        <dbReference type="EMBL" id="KAG8076597.1"/>
    </source>
</evidence>
<accession>A0A8J5T2H7</accession>
<proteinExistence type="predicted"/>
<organism evidence="1 2">
    <name type="scientific">Zizania palustris</name>
    <name type="common">Northern wild rice</name>
    <dbReference type="NCBI Taxonomy" id="103762"/>
    <lineage>
        <taxon>Eukaryota</taxon>
        <taxon>Viridiplantae</taxon>
        <taxon>Streptophyta</taxon>
        <taxon>Embryophyta</taxon>
        <taxon>Tracheophyta</taxon>
        <taxon>Spermatophyta</taxon>
        <taxon>Magnoliopsida</taxon>
        <taxon>Liliopsida</taxon>
        <taxon>Poales</taxon>
        <taxon>Poaceae</taxon>
        <taxon>BOP clade</taxon>
        <taxon>Oryzoideae</taxon>
        <taxon>Oryzeae</taxon>
        <taxon>Zizaniinae</taxon>
        <taxon>Zizania</taxon>
    </lineage>
</organism>
<evidence type="ECO:0000313" key="2">
    <source>
        <dbReference type="Proteomes" id="UP000729402"/>
    </source>
</evidence>
<name>A0A8J5T2H7_ZIZPA</name>
<gene>
    <name evidence="1" type="ORF">GUJ93_ZPchr0006g45102</name>
</gene>
<keyword evidence="2" id="KW-1185">Reference proteome</keyword>